<dbReference type="PROSITE" id="PS50048">
    <property type="entry name" value="ZN2_CY6_FUNGAL_2"/>
    <property type="match status" value="1"/>
</dbReference>
<dbReference type="PROSITE" id="PS00463">
    <property type="entry name" value="ZN2_CY6_FUNGAL_1"/>
    <property type="match status" value="1"/>
</dbReference>
<dbReference type="Gene3D" id="4.10.240.10">
    <property type="entry name" value="Zn(2)-C6 fungal-type DNA-binding domain"/>
    <property type="match status" value="1"/>
</dbReference>
<keyword evidence="8" id="KW-1185">Reference proteome</keyword>
<feature type="compositionally biased region" description="Low complexity" evidence="5">
    <location>
        <begin position="106"/>
        <end position="126"/>
    </location>
</feature>
<feature type="domain" description="Zn(2)-C6 fungal-type" evidence="6">
    <location>
        <begin position="60"/>
        <end position="96"/>
    </location>
</feature>
<dbReference type="AlphaFoldDB" id="C1H3B4"/>
<dbReference type="Pfam" id="PF00172">
    <property type="entry name" value="Zn_clus"/>
    <property type="match status" value="1"/>
</dbReference>
<feature type="region of interest" description="Disordered" evidence="5">
    <location>
        <begin position="227"/>
        <end position="269"/>
    </location>
</feature>
<dbReference type="eggNOG" id="ENOG502QQTI">
    <property type="taxonomic scope" value="Eukaryota"/>
</dbReference>
<dbReference type="GO" id="GO:0045944">
    <property type="term" value="P:positive regulation of transcription by RNA polymerase II"/>
    <property type="evidence" value="ECO:0007669"/>
    <property type="project" value="TreeGrafter"/>
</dbReference>
<evidence type="ECO:0000256" key="2">
    <source>
        <dbReference type="ARBA" id="ARBA00023125"/>
    </source>
</evidence>
<evidence type="ECO:0000313" key="7">
    <source>
        <dbReference type="EMBL" id="EEH34208.2"/>
    </source>
</evidence>
<evidence type="ECO:0000259" key="6">
    <source>
        <dbReference type="PROSITE" id="PS50048"/>
    </source>
</evidence>
<dbReference type="PANTHER" id="PTHR31644:SF2">
    <property type="entry name" value="TRANSCRIPTIONAL ACTIVATOR ARO80-RELATED"/>
    <property type="match status" value="1"/>
</dbReference>
<dbReference type="GO" id="GO:0008270">
    <property type="term" value="F:zinc ion binding"/>
    <property type="evidence" value="ECO:0007669"/>
    <property type="project" value="InterPro"/>
</dbReference>
<keyword evidence="1" id="KW-0805">Transcription regulation</keyword>
<accession>C1H3B4</accession>
<dbReference type="GO" id="GO:0005634">
    <property type="term" value="C:nucleus"/>
    <property type="evidence" value="ECO:0007669"/>
    <property type="project" value="TreeGrafter"/>
</dbReference>
<dbReference type="PANTHER" id="PTHR31644">
    <property type="entry name" value="TRANSCRIPTIONAL ACTIVATOR ARO80-RELATED"/>
    <property type="match status" value="1"/>
</dbReference>
<protein>
    <recommendedName>
        <fullName evidence="6">Zn(2)-C6 fungal-type domain-containing protein</fullName>
    </recommendedName>
</protein>
<feature type="compositionally biased region" description="Polar residues" evidence="5">
    <location>
        <begin position="156"/>
        <end position="170"/>
    </location>
</feature>
<dbReference type="SUPFAM" id="SSF57701">
    <property type="entry name" value="Zn2/Cys6 DNA-binding domain"/>
    <property type="match status" value="1"/>
</dbReference>
<organism evidence="7 8">
    <name type="scientific">Paracoccidioides lutzii (strain ATCC MYA-826 / Pb01)</name>
    <name type="common">Paracoccidioides brasiliensis</name>
    <dbReference type="NCBI Taxonomy" id="502779"/>
    <lineage>
        <taxon>Eukaryota</taxon>
        <taxon>Fungi</taxon>
        <taxon>Dikarya</taxon>
        <taxon>Ascomycota</taxon>
        <taxon>Pezizomycotina</taxon>
        <taxon>Eurotiomycetes</taxon>
        <taxon>Eurotiomycetidae</taxon>
        <taxon>Onygenales</taxon>
        <taxon>Ajellomycetaceae</taxon>
        <taxon>Paracoccidioides</taxon>
    </lineage>
</organism>
<dbReference type="InterPro" id="IPR052780">
    <property type="entry name" value="AAA_Catabolism_Regulators"/>
</dbReference>
<dbReference type="RefSeq" id="XP_015699743.1">
    <property type="nucleotide sequence ID" value="XM_015845517.1"/>
</dbReference>
<dbReference type="HOGENOM" id="CLU_007201_1_0_1"/>
<feature type="region of interest" description="Disordered" evidence="5">
    <location>
        <begin position="105"/>
        <end position="172"/>
    </location>
</feature>
<dbReference type="OMA" id="WEAGRHS"/>
<sequence length="901" mass="99082">MSTGSARVHKRAYQVRTFDTGFHLPVLSFHHAPHHSTSPTISHNLPEPPSASQSITFLFACIPCRERRVRCDLGSVDSPHEGPCGRCRRERKFCHFSATRGKKKAVATAATTTTAAAGTSRQSTQQPEEGCLPPGERAPIFDSPINSPHGSKVNDFHQTSHSLTSRSEIGSQIKAPPDILQQMSSSDSRPQASSSGGEKAVATLLRDAAYTSHDALNLLWEAGRHSERERAITTPGTTASARPSTSTSGPGGPSVATSNHSSGAGDPRQPWSNLRFVRTGLFTAEEAMELVNYFHAYLAPFTPISSSPFQDPSTHLVLLEEEPILAVTILMLASRYMKFSGPGSISRSYMIHERLWQHLQGMISRMIFGQEQFAGATNDNGASTEFLGQTSEFALSGSNFGRLRTLGTCEALLLLSEWHPRSLNVPAGDDGDSIVVKDDVRRTRASRAGIGARIRIDWLDPVWRSDRMCWSMLGNALALAVELGIFDEYDNTTIGARESRRDIWNNPSSSQRAYRVQHLLWVYLTQTSGRLGWKNLTSVSVTPHEANGKHGDTIRCWIGVASLMKRGNELLFTSRERTKEIVRSGEYLGILRVLNPLLREWQIEFDRAKLSKPMRAILSIEYGYVRVYINSVALQAMVEQHERSAGDGTGMRVSSVLNTYDGNKEYYMEVVSAARAILQVVVKDLVPGGHLRHVPIRTYSRILAGAMFCLKAFALGNKDEETVVSLVLVERTAEALCTCVVDDVHLSNRFGELLTALASSLRNRVMRATVNDSSQNGNITPSNLPSQRHHFQNGATPDMPTTGANSNPYDQAVECTGVDPMVTSKVEYSMHCSSSISATTSEPPGYLHTHPPNGVVDHGFFHHDPLMSFAGLGTNQLGWSGGQDFFDMLGPLLDVQYEQYR</sequence>
<feature type="compositionally biased region" description="Low complexity" evidence="5">
    <location>
        <begin position="233"/>
        <end position="258"/>
    </location>
</feature>
<proteinExistence type="predicted"/>
<evidence type="ECO:0000313" key="8">
    <source>
        <dbReference type="Proteomes" id="UP000002059"/>
    </source>
</evidence>
<evidence type="ECO:0000256" key="1">
    <source>
        <dbReference type="ARBA" id="ARBA00023015"/>
    </source>
</evidence>
<dbReference type="SMART" id="SM00066">
    <property type="entry name" value="GAL4"/>
    <property type="match status" value="1"/>
</dbReference>
<dbReference type="InterPro" id="IPR036864">
    <property type="entry name" value="Zn2-C6_fun-type_DNA-bd_sf"/>
</dbReference>
<gene>
    <name evidence="7" type="ORF">PAAG_05257</name>
</gene>
<keyword evidence="3" id="KW-0804">Transcription</keyword>
<name>C1H3B4_PARBA</name>
<evidence type="ECO:0000256" key="3">
    <source>
        <dbReference type="ARBA" id="ARBA00023163"/>
    </source>
</evidence>
<evidence type="ECO:0000256" key="5">
    <source>
        <dbReference type="SAM" id="MobiDB-lite"/>
    </source>
</evidence>
<dbReference type="GO" id="GO:0000981">
    <property type="term" value="F:DNA-binding transcription factor activity, RNA polymerase II-specific"/>
    <property type="evidence" value="ECO:0007669"/>
    <property type="project" value="InterPro"/>
</dbReference>
<evidence type="ECO:0000256" key="4">
    <source>
        <dbReference type="ARBA" id="ARBA00023242"/>
    </source>
</evidence>
<dbReference type="GeneID" id="9096264"/>
<dbReference type="VEuPathDB" id="FungiDB:PAAG_05257"/>
<reference evidence="7 8" key="1">
    <citation type="journal article" date="2011" name="PLoS Genet.">
        <title>Comparative genomic analysis of human fungal pathogens causing paracoccidioidomycosis.</title>
        <authorList>
            <person name="Desjardins C.A."/>
            <person name="Champion M.D."/>
            <person name="Holder J.W."/>
            <person name="Muszewska A."/>
            <person name="Goldberg J."/>
            <person name="Bailao A.M."/>
            <person name="Brigido M.M."/>
            <person name="Ferreira M.E."/>
            <person name="Garcia A.M."/>
            <person name="Grynberg M."/>
            <person name="Gujja S."/>
            <person name="Heiman D.I."/>
            <person name="Henn M.R."/>
            <person name="Kodira C.D."/>
            <person name="Leon-Narvaez H."/>
            <person name="Longo L.V."/>
            <person name="Ma L.J."/>
            <person name="Malavazi I."/>
            <person name="Matsuo A.L."/>
            <person name="Morais F.V."/>
            <person name="Pereira M."/>
            <person name="Rodriguez-Brito S."/>
            <person name="Sakthikumar S."/>
            <person name="Salem-Izacc S.M."/>
            <person name="Sykes S.M."/>
            <person name="Teixeira M.M."/>
            <person name="Vallejo M.C."/>
            <person name="Walter M.E."/>
            <person name="Yandava C."/>
            <person name="Young S."/>
            <person name="Zeng Q."/>
            <person name="Zucker J."/>
            <person name="Felipe M.S."/>
            <person name="Goldman G.H."/>
            <person name="Haas B.J."/>
            <person name="McEwen J.G."/>
            <person name="Nino-Vega G."/>
            <person name="Puccia R."/>
            <person name="San-Blas G."/>
            <person name="Soares C.M."/>
            <person name="Birren B.W."/>
            <person name="Cuomo C.A."/>
        </authorList>
    </citation>
    <scope>NUCLEOTIDE SEQUENCE [LARGE SCALE GENOMIC DNA]</scope>
    <source>
        <strain evidence="8">ATCC MYA-826 / Pb01</strain>
    </source>
</reference>
<dbReference type="OrthoDB" id="2262349at2759"/>
<keyword evidence="4" id="KW-0539">Nucleus</keyword>
<keyword evidence="2" id="KW-0238">DNA-binding</keyword>
<dbReference type="GO" id="GO:0009074">
    <property type="term" value="P:aromatic amino acid family catabolic process"/>
    <property type="evidence" value="ECO:0007669"/>
    <property type="project" value="TreeGrafter"/>
</dbReference>
<dbReference type="GO" id="GO:0003677">
    <property type="term" value="F:DNA binding"/>
    <property type="evidence" value="ECO:0007669"/>
    <property type="project" value="UniProtKB-KW"/>
</dbReference>
<dbReference type="EMBL" id="KN294004">
    <property type="protein sequence ID" value="EEH34208.2"/>
    <property type="molecule type" value="Genomic_DNA"/>
</dbReference>
<dbReference type="Proteomes" id="UP000002059">
    <property type="component" value="Partially assembled WGS sequence"/>
</dbReference>
<dbReference type="STRING" id="502779.C1H3B4"/>
<dbReference type="CDD" id="cd00067">
    <property type="entry name" value="GAL4"/>
    <property type="match status" value="1"/>
</dbReference>
<dbReference type="KEGG" id="pbl:PAAG_05257"/>
<dbReference type="InterPro" id="IPR001138">
    <property type="entry name" value="Zn2Cys6_DnaBD"/>
</dbReference>